<evidence type="ECO:0000313" key="6">
    <source>
        <dbReference type="Proteomes" id="UP001165283"/>
    </source>
</evidence>
<keyword evidence="2 5" id="KW-0238">DNA-binding</keyword>
<dbReference type="PANTHER" id="PTHR30146:SF109">
    <property type="entry name" value="HTH-TYPE TRANSCRIPTIONAL REGULATOR GALS"/>
    <property type="match status" value="1"/>
</dbReference>
<dbReference type="SUPFAM" id="SSF53822">
    <property type="entry name" value="Periplasmic binding protein-like I"/>
    <property type="match status" value="1"/>
</dbReference>
<dbReference type="SUPFAM" id="SSF47413">
    <property type="entry name" value="lambda repressor-like DNA-binding domains"/>
    <property type="match status" value="1"/>
</dbReference>
<dbReference type="Gene3D" id="3.40.50.2300">
    <property type="match status" value="2"/>
</dbReference>
<dbReference type="InterPro" id="IPR028082">
    <property type="entry name" value="Peripla_BP_I"/>
</dbReference>
<gene>
    <name evidence="5" type="ORF">KDL28_30730</name>
</gene>
<evidence type="ECO:0000256" key="2">
    <source>
        <dbReference type="ARBA" id="ARBA00023125"/>
    </source>
</evidence>
<reference evidence="5" key="1">
    <citation type="submission" date="2021-04" db="EMBL/GenBank/DDBJ databases">
        <title>Pseudonocardia sp. nov., isolated from sandy soil of mangrove forest.</title>
        <authorList>
            <person name="Zan Z."/>
            <person name="Huang R."/>
            <person name="Liu W."/>
        </authorList>
    </citation>
    <scope>NUCLEOTIDE SEQUENCE</scope>
    <source>
        <strain evidence="5">S2-4</strain>
    </source>
</reference>
<name>A0ABT1A8U5_9PSEU</name>
<comment type="caution">
    <text evidence="5">The sequence shown here is derived from an EMBL/GenBank/DDBJ whole genome shotgun (WGS) entry which is preliminary data.</text>
</comment>
<dbReference type="CDD" id="cd01392">
    <property type="entry name" value="HTH_LacI"/>
    <property type="match status" value="1"/>
</dbReference>
<evidence type="ECO:0000256" key="3">
    <source>
        <dbReference type="ARBA" id="ARBA00023163"/>
    </source>
</evidence>
<feature type="domain" description="HTH lacI-type" evidence="4">
    <location>
        <begin position="7"/>
        <end position="61"/>
    </location>
</feature>
<sequence length="329" mass="34911">MAGPRRPTLEDVAARAGVSRALVSIVIRDAPGASPRTRERVRRAADEIGYRPDARARLLSRGRSRLLGVVFGVQHAFHGDLVDGLYLAAERLGYDVALSAVTPRRDEERAVAGLLQDRCEALVLLGPGMPTSRLAALAAQLPVVVVARAVRHRAVDVVRTADDEGLRLAVEHLVGLGHRRIAHVDGGRAPGAAERRRGYGAAMAAHGLDPRLVPGGLTEDDGAAAARVLLAEGLPDAVTVFNDRCATGLLDVVRRAGVDVPGRLGVVGYDDSRLARLSHVALTTVAQDADRLTELAVTRAVQRLDGEPVAERELVVAPRLVARSTTAPR</sequence>
<evidence type="ECO:0000313" key="5">
    <source>
        <dbReference type="EMBL" id="MCO1659455.1"/>
    </source>
</evidence>
<protein>
    <submittedName>
        <fullName evidence="5">LacI family DNA-binding transcriptional regulator</fullName>
    </submittedName>
</protein>
<keyword evidence="6" id="KW-1185">Reference proteome</keyword>
<dbReference type="Pfam" id="PF00356">
    <property type="entry name" value="LacI"/>
    <property type="match status" value="1"/>
</dbReference>
<dbReference type="PANTHER" id="PTHR30146">
    <property type="entry name" value="LACI-RELATED TRANSCRIPTIONAL REPRESSOR"/>
    <property type="match status" value="1"/>
</dbReference>
<keyword evidence="3" id="KW-0804">Transcription</keyword>
<dbReference type="PROSITE" id="PS50932">
    <property type="entry name" value="HTH_LACI_2"/>
    <property type="match status" value="1"/>
</dbReference>
<dbReference type="Gene3D" id="1.10.260.40">
    <property type="entry name" value="lambda repressor-like DNA-binding domains"/>
    <property type="match status" value="1"/>
</dbReference>
<dbReference type="InterPro" id="IPR046335">
    <property type="entry name" value="LacI/GalR-like_sensor"/>
</dbReference>
<dbReference type="CDD" id="cd06267">
    <property type="entry name" value="PBP1_LacI_sugar_binding-like"/>
    <property type="match status" value="1"/>
</dbReference>
<evidence type="ECO:0000256" key="1">
    <source>
        <dbReference type="ARBA" id="ARBA00023015"/>
    </source>
</evidence>
<keyword evidence="1" id="KW-0805">Transcription regulation</keyword>
<proteinExistence type="predicted"/>
<evidence type="ECO:0000259" key="4">
    <source>
        <dbReference type="PROSITE" id="PS50932"/>
    </source>
</evidence>
<organism evidence="5 6">
    <name type="scientific">Pseudonocardia humida</name>
    <dbReference type="NCBI Taxonomy" id="2800819"/>
    <lineage>
        <taxon>Bacteria</taxon>
        <taxon>Bacillati</taxon>
        <taxon>Actinomycetota</taxon>
        <taxon>Actinomycetes</taxon>
        <taxon>Pseudonocardiales</taxon>
        <taxon>Pseudonocardiaceae</taxon>
        <taxon>Pseudonocardia</taxon>
    </lineage>
</organism>
<dbReference type="GO" id="GO:0003677">
    <property type="term" value="F:DNA binding"/>
    <property type="evidence" value="ECO:0007669"/>
    <property type="project" value="UniProtKB-KW"/>
</dbReference>
<dbReference type="Pfam" id="PF13377">
    <property type="entry name" value="Peripla_BP_3"/>
    <property type="match status" value="1"/>
</dbReference>
<dbReference type="InterPro" id="IPR010982">
    <property type="entry name" value="Lambda_DNA-bd_dom_sf"/>
</dbReference>
<accession>A0ABT1A8U5</accession>
<dbReference type="RefSeq" id="WP_252444273.1">
    <property type="nucleotide sequence ID" value="NZ_JAGSOV010000065.1"/>
</dbReference>
<dbReference type="InterPro" id="IPR000843">
    <property type="entry name" value="HTH_LacI"/>
</dbReference>
<dbReference type="SMART" id="SM00354">
    <property type="entry name" value="HTH_LACI"/>
    <property type="match status" value="1"/>
</dbReference>
<dbReference type="EMBL" id="JAGSOV010000065">
    <property type="protein sequence ID" value="MCO1659455.1"/>
    <property type="molecule type" value="Genomic_DNA"/>
</dbReference>
<dbReference type="Proteomes" id="UP001165283">
    <property type="component" value="Unassembled WGS sequence"/>
</dbReference>